<keyword evidence="1" id="KW-0812">Transmembrane</keyword>
<organism evidence="3 4">
    <name type="scientific">Pleionea litopenaei</name>
    <dbReference type="NCBI Taxonomy" id="3070815"/>
    <lineage>
        <taxon>Bacteria</taxon>
        <taxon>Pseudomonadati</taxon>
        <taxon>Pseudomonadota</taxon>
        <taxon>Gammaproteobacteria</taxon>
        <taxon>Oceanospirillales</taxon>
        <taxon>Pleioneaceae</taxon>
        <taxon>Pleionea</taxon>
    </lineage>
</organism>
<feature type="transmembrane region" description="Helical" evidence="1">
    <location>
        <begin position="40"/>
        <end position="57"/>
    </location>
</feature>
<accession>A0AA51X864</accession>
<dbReference type="EMBL" id="CP133548">
    <property type="protein sequence ID" value="WMS88616.1"/>
    <property type="molecule type" value="Genomic_DNA"/>
</dbReference>
<name>A0AA51X864_9GAMM</name>
<feature type="transmembrane region" description="Helical" evidence="1">
    <location>
        <begin position="93"/>
        <end position="114"/>
    </location>
</feature>
<keyword evidence="1" id="KW-1133">Transmembrane helix</keyword>
<dbReference type="RefSeq" id="WP_309203833.1">
    <property type="nucleotide sequence ID" value="NZ_CP133548.1"/>
</dbReference>
<feature type="transmembrane region" description="Helical" evidence="1">
    <location>
        <begin position="176"/>
        <end position="202"/>
    </location>
</feature>
<gene>
    <name evidence="3" type="primary">ccsA</name>
    <name evidence="3" type="ORF">Q9312_06800</name>
</gene>
<dbReference type="Proteomes" id="UP001239782">
    <property type="component" value="Chromosome"/>
</dbReference>
<dbReference type="KEGG" id="plei:Q9312_06800"/>
<dbReference type="Pfam" id="PF01578">
    <property type="entry name" value="Cytochrom_C_asm"/>
    <property type="match status" value="1"/>
</dbReference>
<dbReference type="PANTHER" id="PTHR38034">
    <property type="entry name" value="INNER MEMBRANE PROTEIN YPJD"/>
    <property type="match status" value="1"/>
</dbReference>
<evidence type="ECO:0000313" key="3">
    <source>
        <dbReference type="EMBL" id="WMS88616.1"/>
    </source>
</evidence>
<protein>
    <submittedName>
        <fullName evidence="3">Cytochrome c biogenesis protein CcsA</fullName>
    </submittedName>
</protein>
<dbReference type="InterPro" id="IPR052372">
    <property type="entry name" value="YpjD/HemX"/>
</dbReference>
<sequence>MEQTLTPSVISGIFAICLYLFAVLTSLISLKSSSNRHLGLNLMTIAAVVTHGFYLYLTIDTQEQQNLNLFNMMGLTNWLAMIILLLNAFKREVTLMIVVIGSFAAMSVLLGLTYSKENTMQLGGQWASLVHIFAAIIATGFLLLAAIQAILVIIADRQLRSHPTHLPSFFPPLQSLESFLFQLLVMGFALMSLALVIALFYLDTAISHQPIHKSVLSTLAWVVFAVLLIGHRWRGWRGRQAAHWTLGGFTLLCIGYFGSKLVIELILN</sequence>
<dbReference type="PANTHER" id="PTHR38034:SF1">
    <property type="entry name" value="INNER MEMBRANE PROTEIN YPJD"/>
    <property type="match status" value="1"/>
</dbReference>
<feature type="domain" description="Cytochrome c assembly protein" evidence="2">
    <location>
        <begin position="68"/>
        <end position="266"/>
    </location>
</feature>
<evidence type="ECO:0000313" key="4">
    <source>
        <dbReference type="Proteomes" id="UP001239782"/>
    </source>
</evidence>
<evidence type="ECO:0000256" key="1">
    <source>
        <dbReference type="SAM" id="Phobius"/>
    </source>
</evidence>
<reference evidence="3 4" key="1">
    <citation type="submission" date="2023-08" db="EMBL/GenBank/DDBJ databases">
        <title>Pleionea litopenaei sp. nov., isolated from stomach of juvenile Litopenaeus vannamei.</title>
        <authorList>
            <person name="Rho A.M."/>
            <person name="Hwang C.Y."/>
        </authorList>
    </citation>
    <scope>NUCLEOTIDE SEQUENCE [LARGE SCALE GENOMIC DNA]</scope>
    <source>
        <strain evidence="3 4">HL-JVS1</strain>
    </source>
</reference>
<feature type="transmembrane region" description="Helical" evidence="1">
    <location>
        <begin position="126"/>
        <end position="155"/>
    </location>
</feature>
<dbReference type="GO" id="GO:0005886">
    <property type="term" value="C:plasma membrane"/>
    <property type="evidence" value="ECO:0007669"/>
    <property type="project" value="TreeGrafter"/>
</dbReference>
<keyword evidence="4" id="KW-1185">Reference proteome</keyword>
<keyword evidence="1" id="KW-0472">Membrane</keyword>
<proteinExistence type="predicted"/>
<dbReference type="InterPro" id="IPR002541">
    <property type="entry name" value="Cyt_c_assembly"/>
</dbReference>
<feature type="transmembrane region" description="Helical" evidence="1">
    <location>
        <begin position="69"/>
        <end position="86"/>
    </location>
</feature>
<dbReference type="GO" id="GO:0020037">
    <property type="term" value="F:heme binding"/>
    <property type="evidence" value="ECO:0007669"/>
    <property type="project" value="InterPro"/>
</dbReference>
<dbReference type="GO" id="GO:0017004">
    <property type="term" value="P:cytochrome complex assembly"/>
    <property type="evidence" value="ECO:0007669"/>
    <property type="project" value="InterPro"/>
</dbReference>
<feature type="transmembrane region" description="Helical" evidence="1">
    <location>
        <begin position="214"/>
        <end position="230"/>
    </location>
</feature>
<feature type="transmembrane region" description="Helical" evidence="1">
    <location>
        <begin position="242"/>
        <end position="263"/>
    </location>
</feature>
<dbReference type="AlphaFoldDB" id="A0AA51X864"/>
<evidence type="ECO:0000259" key="2">
    <source>
        <dbReference type="Pfam" id="PF01578"/>
    </source>
</evidence>
<feature type="transmembrane region" description="Helical" evidence="1">
    <location>
        <begin position="6"/>
        <end position="28"/>
    </location>
</feature>